<dbReference type="AlphaFoldDB" id="A0A0R3URJ5"/>
<sequence>MSMSSESFHTVSSLAVQETQEAARRIIEASQRKWDRAAMSRTELDLRRMLLIAMTERNAQRALRRLAARASSPPSPPQNTHQSFPQESSLDSLQQQNQTLPDISKLLTAHEIDSRHEFDAWHESVFNGNEDDEDDIQVIGVESNIVFRPNASR</sequence>
<dbReference type="EMBL" id="UXSR01006452">
    <property type="protein sequence ID" value="VDD84498.1"/>
    <property type="molecule type" value="Genomic_DNA"/>
</dbReference>
<evidence type="ECO:0000313" key="3">
    <source>
        <dbReference type="Proteomes" id="UP000267029"/>
    </source>
</evidence>
<accession>A0A0R3URJ5</accession>
<dbReference type="WBParaSite" id="MCOS_0001050001-mRNA-1">
    <property type="protein sequence ID" value="MCOS_0001050001-mRNA-1"/>
    <property type="gene ID" value="MCOS_0001050001"/>
</dbReference>
<protein>
    <submittedName>
        <fullName evidence="4">Similar to</fullName>
    </submittedName>
</protein>
<evidence type="ECO:0000313" key="2">
    <source>
        <dbReference type="EMBL" id="VDD84498.1"/>
    </source>
</evidence>
<evidence type="ECO:0000313" key="4">
    <source>
        <dbReference type="WBParaSite" id="MCOS_0001050001-mRNA-1"/>
    </source>
</evidence>
<gene>
    <name evidence="2" type="ORF">MCOS_LOCUS10501</name>
</gene>
<dbReference type="OrthoDB" id="6221880at2759"/>
<feature type="region of interest" description="Disordered" evidence="1">
    <location>
        <begin position="63"/>
        <end position="105"/>
    </location>
</feature>
<proteinExistence type="predicted"/>
<evidence type="ECO:0000256" key="1">
    <source>
        <dbReference type="SAM" id="MobiDB-lite"/>
    </source>
</evidence>
<reference evidence="2 3" key="2">
    <citation type="submission" date="2018-10" db="EMBL/GenBank/DDBJ databases">
        <authorList>
            <consortium name="Pathogen Informatics"/>
        </authorList>
    </citation>
    <scope>NUCLEOTIDE SEQUENCE [LARGE SCALE GENOMIC DNA]</scope>
</reference>
<organism evidence="4">
    <name type="scientific">Mesocestoides corti</name>
    <name type="common">Flatworm</name>
    <dbReference type="NCBI Taxonomy" id="53468"/>
    <lineage>
        <taxon>Eukaryota</taxon>
        <taxon>Metazoa</taxon>
        <taxon>Spiralia</taxon>
        <taxon>Lophotrochozoa</taxon>
        <taxon>Platyhelminthes</taxon>
        <taxon>Cestoda</taxon>
        <taxon>Eucestoda</taxon>
        <taxon>Cyclophyllidea</taxon>
        <taxon>Mesocestoididae</taxon>
        <taxon>Mesocestoides</taxon>
    </lineage>
</organism>
<keyword evidence="3" id="KW-1185">Reference proteome</keyword>
<reference evidence="4" key="1">
    <citation type="submission" date="2017-02" db="UniProtKB">
        <authorList>
            <consortium name="WormBaseParasite"/>
        </authorList>
    </citation>
    <scope>IDENTIFICATION</scope>
</reference>
<name>A0A0R3URJ5_MESCO</name>
<dbReference type="Proteomes" id="UP000267029">
    <property type="component" value="Unassembled WGS sequence"/>
</dbReference>
<feature type="compositionally biased region" description="Polar residues" evidence="1">
    <location>
        <begin position="78"/>
        <end position="101"/>
    </location>
</feature>